<dbReference type="CDD" id="cd04213">
    <property type="entry name" value="CuRO_CcO_Caa3_II"/>
    <property type="match status" value="1"/>
</dbReference>
<keyword evidence="16" id="KW-1185">Reference proteome</keyword>
<comment type="catalytic activity">
    <reaction evidence="10">
        <text>4 Fe(II)-[cytochrome c] + O2 + 8 H(+)(in) = 4 Fe(III)-[cytochrome c] + 2 H2O + 4 H(+)(out)</text>
        <dbReference type="Rhea" id="RHEA:11436"/>
        <dbReference type="Rhea" id="RHEA-COMP:10350"/>
        <dbReference type="Rhea" id="RHEA-COMP:14399"/>
        <dbReference type="ChEBI" id="CHEBI:15377"/>
        <dbReference type="ChEBI" id="CHEBI:15378"/>
        <dbReference type="ChEBI" id="CHEBI:15379"/>
        <dbReference type="ChEBI" id="CHEBI:29033"/>
        <dbReference type="ChEBI" id="CHEBI:29034"/>
        <dbReference type="EC" id="7.1.1.9"/>
    </reaction>
</comment>
<evidence type="ECO:0000256" key="2">
    <source>
        <dbReference type="ARBA" id="ARBA00007866"/>
    </source>
</evidence>
<keyword evidence="8" id="KW-0186">Copper</keyword>
<dbReference type="Pfam" id="PF00116">
    <property type="entry name" value="COX2"/>
    <property type="match status" value="1"/>
</dbReference>
<feature type="transmembrane region" description="Helical" evidence="12">
    <location>
        <begin position="46"/>
        <end position="68"/>
    </location>
</feature>
<feature type="domain" description="Cytochrome c" evidence="14">
    <location>
        <begin position="240"/>
        <end position="332"/>
    </location>
</feature>
<sequence>MTKRAIANVGFSAGGVALLAGCSGPQSVFEARGAEAQEIMPLFWTVTWIAVAVTVLVVAFMAIALLAPERWRRRLTSEKVVVGFGIFLPVFVLSGLLTYGLLVMQAGSARSRSAEGPGITIVGEQWWWRVVYDGPDGKQIVSANELRLPVGHQIAIRLESDNVIHSFWAPQLAGKLDMIPGRTNTLTIEATEPGISRAQCAEYCGGAHAFMSMYVVAMEPDAYRQWLEAEADPATEPVDAVRRRGQQLFMEHGCGGCHAVRGTPAAGTIGPDLTHVGSRHSLAAARLPNDPQSFRRWLTENQHIKPDNFMPEYDVFSNSELDSIVAYLDGLE</sequence>
<keyword evidence="12" id="KW-1133">Transmembrane helix</keyword>
<evidence type="ECO:0000259" key="14">
    <source>
        <dbReference type="PROSITE" id="PS51007"/>
    </source>
</evidence>
<protein>
    <submittedName>
        <fullName evidence="15">C-type cytochrome</fullName>
    </submittedName>
</protein>
<dbReference type="InterPro" id="IPR008972">
    <property type="entry name" value="Cupredoxin"/>
</dbReference>
<name>A0ABV3X015_9HYPH</name>
<accession>A0ABV3X015</accession>
<dbReference type="Pfam" id="PF00034">
    <property type="entry name" value="Cytochrom_C"/>
    <property type="match status" value="1"/>
</dbReference>
<dbReference type="PROSITE" id="PS50857">
    <property type="entry name" value="COX2_CUA"/>
    <property type="match status" value="1"/>
</dbReference>
<reference evidence="15 16" key="1">
    <citation type="submission" date="2024-01" db="EMBL/GenBank/DDBJ databases">
        <title>New evidence supports the origin of RcGTA from prophage.</title>
        <authorList>
            <person name="Xu Y."/>
            <person name="Liu B."/>
            <person name="Chen F."/>
        </authorList>
    </citation>
    <scope>NUCLEOTIDE SEQUENCE [LARGE SCALE GENOMIC DNA]</scope>
    <source>
        <strain evidence="15 16">CBW1107-2</strain>
    </source>
</reference>
<comment type="caution">
    <text evidence="15">The sequence shown here is derived from an EMBL/GenBank/DDBJ whole genome shotgun (WGS) entry which is preliminary data.</text>
</comment>
<keyword evidence="6" id="KW-0249">Electron transport</keyword>
<dbReference type="InterPro" id="IPR001505">
    <property type="entry name" value="Copper_CuA"/>
</dbReference>
<keyword evidence="12" id="KW-0812">Transmembrane</keyword>
<dbReference type="Proteomes" id="UP001559025">
    <property type="component" value="Unassembled WGS sequence"/>
</dbReference>
<dbReference type="SUPFAM" id="SSF46626">
    <property type="entry name" value="Cytochrome c"/>
    <property type="match status" value="1"/>
</dbReference>
<dbReference type="PANTHER" id="PTHR22888:SF9">
    <property type="entry name" value="CYTOCHROME C OXIDASE SUBUNIT 2"/>
    <property type="match status" value="1"/>
</dbReference>
<feature type="transmembrane region" description="Helical" evidence="12">
    <location>
        <begin position="80"/>
        <end position="102"/>
    </location>
</feature>
<comment type="similarity">
    <text evidence="2">Belongs to the cytochrome c oxidase subunit 2 family.</text>
</comment>
<keyword evidence="3" id="KW-0813">Transport</keyword>
<comment type="subcellular location">
    <subcellularLocation>
        <location evidence="1">Membrane</location>
    </subcellularLocation>
</comment>
<dbReference type="PROSITE" id="PS51257">
    <property type="entry name" value="PROKAR_LIPOPROTEIN"/>
    <property type="match status" value="1"/>
</dbReference>
<dbReference type="PROSITE" id="PS00078">
    <property type="entry name" value="COX2"/>
    <property type="match status" value="1"/>
</dbReference>
<evidence type="ECO:0000256" key="6">
    <source>
        <dbReference type="ARBA" id="ARBA00022982"/>
    </source>
</evidence>
<evidence type="ECO:0000256" key="8">
    <source>
        <dbReference type="ARBA" id="ARBA00023008"/>
    </source>
</evidence>
<evidence type="ECO:0000313" key="15">
    <source>
        <dbReference type="EMBL" id="MEX4010292.1"/>
    </source>
</evidence>
<gene>
    <name evidence="15" type="ORF">V1479_23515</name>
</gene>
<dbReference type="PANTHER" id="PTHR22888">
    <property type="entry name" value="CYTOCHROME C OXIDASE, SUBUNIT II"/>
    <property type="match status" value="1"/>
</dbReference>
<dbReference type="InterPro" id="IPR045187">
    <property type="entry name" value="CcO_II"/>
</dbReference>
<dbReference type="Gene3D" id="2.60.40.420">
    <property type="entry name" value="Cupredoxins - blue copper proteins"/>
    <property type="match status" value="1"/>
</dbReference>
<evidence type="ECO:0000256" key="9">
    <source>
        <dbReference type="ARBA" id="ARBA00023136"/>
    </source>
</evidence>
<evidence type="ECO:0000259" key="13">
    <source>
        <dbReference type="PROSITE" id="PS50857"/>
    </source>
</evidence>
<dbReference type="SUPFAM" id="SSF49503">
    <property type="entry name" value="Cupredoxins"/>
    <property type="match status" value="1"/>
</dbReference>
<keyword evidence="7 11" id="KW-0408">Iron</keyword>
<dbReference type="InterPro" id="IPR034236">
    <property type="entry name" value="CuRO_CcO_Caa3_II"/>
</dbReference>
<evidence type="ECO:0000256" key="4">
    <source>
        <dbReference type="ARBA" id="ARBA00022617"/>
    </source>
</evidence>
<evidence type="ECO:0000313" key="16">
    <source>
        <dbReference type="Proteomes" id="UP001559025"/>
    </source>
</evidence>
<keyword evidence="5 11" id="KW-0479">Metal-binding</keyword>
<evidence type="ECO:0000256" key="10">
    <source>
        <dbReference type="ARBA" id="ARBA00047816"/>
    </source>
</evidence>
<evidence type="ECO:0000256" key="12">
    <source>
        <dbReference type="SAM" id="Phobius"/>
    </source>
</evidence>
<dbReference type="InterPro" id="IPR002429">
    <property type="entry name" value="CcO_II-like_C"/>
</dbReference>
<evidence type="ECO:0000256" key="5">
    <source>
        <dbReference type="ARBA" id="ARBA00022723"/>
    </source>
</evidence>
<dbReference type="InterPro" id="IPR009056">
    <property type="entry name" value="Cyt_c-like_dom"/>
</dbReference>
<keyword evidence="9 12" id="KW-0472">Membrane</keyword>
<dbReference type="EMBL" id="JAZHFV010000011">
    <property type="protein sequence ID" value="MEX4010292.1"/>
    <property type="molecule type" value="Genomic_DNA"/>
</dbReference>
<feature type="domain" description="Cytochrome oxidase subunit II copper A binding" evidence="13">
    <location>
        <begin position="114"/>
        <end position="229"/>
    </location>
</feature>
<dbReference type="PROSITE" id="PS51007">
    <property type="entry name" value="CYTC"/>
    <property type="match status" value="1"/>
</dbReference>
<evidence type="ECO:0000256" key="7">
    <source>
        <dbReference type="ARBA" id="ARBA00023004"/>
    </source>
</evidence>
<dbReference type="InterPro" id="IPR036909">
    <property type="entry name" value="Cyt_c-like_dom_sf"/>
</dbReference>
<organism evidence="15 16">
    <name type="scientific">Neoaquamicrobium sediminum</name>
    <dbReference type="NCBI Taxonomy" id="1849104"/>
    <lineage>
        <taxon>Bacteria</taxon>
        <taxon>Pseudomonadati</taxon>
        <taxon>Pseudomonadota</taxon>
        <taxon>Alphaproteobacteria</taxon>
        <taxon>Hyphomicrobiales</taxon>
        <taxon>Phyllobacteriaceae</taxon>
        <taxon>Neoaquamicrobium</taxon>
    </lineage>
</organism>
<evidence type="ECO:0000256" key="1">
    <source>
        <dbReference type="ARBA" id="ARBA00004370"/>
    </source>
</evidence>
<dbReference type="RefSeq" id="WP_368805003.1">
    <property type="nucleotide sequence ID" value="NZ_JAZHFV010000011.1"/>
</dbReference>
<proteinExistence type="inferred from homology"/>
<evidence type="ECO:0000256" key="11">
    <source>
        <dbReference type="PROSITE-ProRule" id="PRU00433"/>
    </source>
</evidence>
<keyword evidence="4 11" id="KW-0349">Heme</keyword>
<evidence type="ECO:0000256" key="3">
    <source>
        <dbReference type="ARBA" id="ARBA00022448"/>
    </source>
</evidence>